<dbReference type="FunFam" id="3.50.50.60:FF:000023">
    <property type="entry name" value="Dimethylaniline monooxygenase [N-oxide-forming]"/>
    <property type="match status" value="1"/>
</dbReference>
<evidence type="ECO:0000256" key="6">
    <source>
        <dbReference type="ARBA" id="ARBA00023002"/>
    </source>
</evidence>
<dbReference type="PANTHER" id="PTHR23023">
    <property type="entry name" value="DIMETHYLANILINE MONOOXYGENASE"/>
    <property type="match status" value="1"/>
</dbReference>
<feature type="chain" id="PRO_5013749528" evidence="7">
    <location>
        <begin position="17"/>
        <end position="553"/>
    </location>
</feature>
<keyword evidence="5" id="KW-0521">NADP</keyword>
<dbReference type="InterPro" id="IPR036188">
    <property type="entry name" value="FAD/NAD-bd_sf"/>
</dbReference>
<name>A0A2H3JFP8_WOLCO</name>
<gene>
    <name evidence="8" type="ORF">WOLCODRAFT_162310</name>
</gene>
<evidence type="ECO:0000256" key="5">
    <source>
        <dbReference type="ARBA" id="ARBA00022857"/>
    </source>
</evidence>
<keyword evidence="8" id="KW-0503">Monooxygenase</keyword>
<dbReference type="EMBL" id="KB468053">
    <property type="protein sequence ID" value="PCH40375.1"/>
    <property type="molecule type" value="Genomic_DNA"/>
</dbReference>
<dbReference type="OrthoDB" id="66881at2759"/>
<keyword evidence="6" id="KW-0560">Oxidoreductase</keyword>
<keyword evidence="9" id="KW-1185">Reference proteome</keyword>
<comment type="similarity">
    <text evidence="2">Belongs to the FMO family.</text>
</comment>
<evidence type="ECO:0000256" key="3">
    <source>
        <dbReference type="ARBA" id="ARBA00022630"/>
    </source>
</evidence>
<evidence type="ECO:0000256" key="7">
    <source>
        <dbReference type="SAM" id="SignalP"/>
    </source>
</evidence>
<comment type="cofactor">
    <cofactor evidence="1">
        <name>FAD</name>
        <dbReference type="ChEBI" id="CHEBI:57692"/>
    </cofactor>
</comment>
<sequence>MVNVLQLVLSLLPLSGFWDRPQSTLNVLHDAFVHDSVEPPPTEPTKSIAIVGAGSAGLGVLKAILDLPESIREDWEVVLYEQRRAVGGVWLPDPPGYHVEPPEVPETPLYPRLHTNTPHPTMTYPHFPFPPGTPLYPDWEAVLNYHVDFAAHYNLTPHINLNHTVVFAKWHAHDGTGDWHVEVHAQHGEDEDEVVIRRTFDHLIVANGHNHYPHYPTWDGTKGWLANSQQGKPARQILHSVYYREPEKFANLSVIVVGSGASGRDMAQQIEPLARVVYQSIRETKETAPDTTVTPKPPIAYLTNYSVIFEDGTELFDIDAILLGTGYEFRIPFLSSPQSSVLLTDPATSFNSSTAQTLTTNLRYIFPLYQHIFSLAPTVPPTALTFIGLPVLIANCPSDFAQGQIVAHALANASLLPSHDEMLNDLISRERSVSARGYDPYYEGHRLVDGDTEAQDYQDSLVDYLKKNGAIPDDGRKYVEPWRRASRSQAPLLLRAWKRAGKLGEQERWLAGIETEDEWADLMARLAEWQREWENTHPALVASTYSSPEWLYE</sequence>
<dbReference type="Pfam" id="PF00743">
    <property type="entry name" value="FMO-like"/>
    <property type="match status" value="2"/>
</dbReference>
<accession>A0A2H3JFP8</accession>
<dbReference type="Gene3D" id="3.50.50.60">
    <property type="entry name" value="FAD/NAD(P)-binding domain"/>
    <property type="match status" value="3"/>
</dbReference>
<dbReference type="InterPro" id="IPR020946">
    <property type="entry name" value="Flavin_mOase-like"/>
</dbReference>
<feature type="signal peptide" evidence="7">
    <location>
        <begin position="1"/>
        <end position="16"/>
    </location>
</feature>
<keyword evidence="7" id="KW-0732">Signal</keyword>
<proteinExistence type="inferred from homology"/>
<dbReference type="SUPFAM" id="SSF51905">
    <property type="entry name" value="FAD/NAD(P)-binding domain"/>
    <property type="match status" value="1"/>
</dbReference>
<evidence type="ECO:0000256" key="4">
    <source>
        <dbReference type="ARBA" id="ARBA00022827"/>
    </source>
</evidence>
<dbReference type="Proteomes" id="UP000218811">
    <property type="component" value="Unassembled WGS sequence"/>
</dbReference>
<keyword evidence="4" id="KW-0274">FAD</keyword>
<evidence type="ECO:0000256" key="2">
    <source>
        <dbReference type="ARBA" id="ARBA00009183"/>
    </source>
</evidence>
<dbReference type="GO" id="GO:0004499">
    <property type="term" value="F:N,N-dimethylaniline monooxygenase activity"/>
    <property type="evidence" value="ECO:0007669"/>
    <property type="project" value="InterPro"/>
</dbReference>
<protein>
    <submittedName>
        <fullName evidence="8">Dimethylaniline monooxygenase</fullName>
    </submittedName>
</protein>
<organism evidence="8 9">
    <name type="scientific">Wolfiporia cocos (strain MD-104)</name>
    <name type="common">Brown rot fungus</name>
    <dbReference type="NCBI Taxonomy" id="742152"/>
    <lineage>
        <taxon>Eukaryota</taxon>
        <taxon>Fungi</taxon>
        <taxon>Dikarya</taxon>
        <taxon>Basidiomycota</taxon>
        <taxon>Agaricomycotina</taxon>
        <taxon>Agaricomycetes</taxon>
        <taxon>Polyporales</taxon>
        <taxon>Phaeolaceae</taxon>
        <taxon>Wolfiporia</taxon>
    </lineage>
</organism>
<dbReference type="STRING" id="742152.A0A2H3JFP8"/>
<dbReference type="InterPro" id="IPR050346">
    <property type="entry name" value="FMO-like"/>
</dbReference>
<evidence type="ECO:0000313" key="9">
    <source>
        <dbReference type="Proteomes" id="UP000218811"/>
    </source>
</evidence>
<keyword evidence="3" id="KW-0285">Flavoprotein</keyword>
<evidence type="ECO:0000256" key="1">
    <source>
        <dbReference type="ARBA" id="ARBA00001974"/>
    </source>
</evidence>
<dbReference type="GO" id="GO:0050660">
    <property type="term" value="F:flavin adenine dinucleotide binding"/>
    <property type="evidence" value="ECO:0007669"/>
    <property type="project" value="InterPro"/>
</dbReference>
<dbReference type="AlphaFoldDB" id="A0A2H3JFP8"/>
<evidence type="ECO:0000313" key="8">
    <source>
        <dbReference type="EMBL" id="PCH40375.1"/>
    </source>
</evidence>
<reference evidence="8 9" key="1">
    <citation type="journal article" date="2012" name="Science">
        <title>The Paleozoic origin of enzymatic lignin decomposition reconstructed from 31 fungal genomes.</title>
        <authorList>
            <person name="Floudas D."/>
            <person name="Binder M."/>
            <person name="Riley R."/>
            <person name="Barry K."/>
            <person name="Blanchette R.A."/>
            <person name="Henrissat B."/>
            <person name="Martinez A.T."/>
            <person name="Otillar R."/>
            <person name="Spatafora J.W."/>
            <person name="Yadav J.S."/>
            <person name="Aerts A."/>
            <person name="Benoit I."/>
            <person name="Boyd A."/>
            <person name="Carlson A."/>
            <person name="Copeland A."/>
            <person name="Coutinho P.M."/>
            <person name="de Vries R.P."/>
            <person name="Ferreira P."/>
            <person name="Findley K."/>
            <person name="Foster B."/>
            <person name="Gaskell J."/>
            <person name="Glotzer D."/>
            <person name="Gorecki P."/>
            <person name="Heitman J."/>
            <person name="Hesse C."/>
            <person name="Hori C."/>
            <person name="Igarashi K."/>
            <person name="Jurgens J.A."/>
            <person name="Kallen N."/>
            <person name="Kersten P."/>
            <person name="Kohler A."/>
            <person name="Kuees U."/>
            <person name="Kumar T.K.A."/>
            <person name="Kuo A."/>
            <person name="LaButti K."/>
            <person name="Larrondo L.F."/>
            <person name="Lindquist E."/>
            <person name="Ling A."/>
            <person name="Lombard V."/>
            <person name="Lucas S."/>
            <person name="Lundell T."/>
            <person name="Martin R."/>
            <person name="McLaughlin D.J."/>
            <person name="Morgenstern I."/>
            <person name="Morin E."/>
            <person name="Murat C."/>
            <person name="Nagy L.G."/>
            <person name="Nolan M."/>
            <person name="Ohm R.A."/>
            <person name="Patyshakuliyeva A."/>
            <person name="Rokas A."/>
            <person name="Ruiz-Duenas F.J."/>
            <person name="Sabat G."/>
            <person name="Salamov A."/>
            <person name="Samejima M."/>
            <person name="Schmutz J."/>
            <person name="Slot J.C."/>
            <person name="St John F."/>
            <person name="Stenlid J."/>
            <person name="Sun H."/>
            <person name="Sun S."/>
            <person name="Syed K."/>
            <person name="Tsang A."/>
            <person name="Wiebenga A."/>
            <person name="Young D."/>
            <person name="Pisabarro A."/>
            <person name="Eastwood D.C."/>
            <person name="Martin F."/>
            <person name="Cullen D."/>
            <person name="Grigoriev I.V."/>
            <person name="Hibbett D.S."/>
        </authorList>
    </citation>
    <scope>NUCLEOTIDE SEQUENCE [LARGE SCALE GENOMIC DNA]</scope>
    <source>
        <strain evidence="8 9">MD-104</strain>
    </source>
</reference>
<dbReference type="OMA" id="PVIHKLM"/>
<dbReference type="GO" id="GO:0050661">
    <property type="term" value="F:NADP binding"/>
    <property type="evidence" value="ECO:0007669"/>
    <property type="project" value="InterPro"/>
</dbReference>